<evidence type="ECO:0000313" key="2">
    <source>
        <dbReference type="Proteomes" id="UP000035651"/>
    </source>
</evidence>
<dbReference type="InterPro" id="IPR036052">
    <property type="entry name" value="TrpB-like_PALP_sf"/>
</dbReference>
<dbReference type="KEGG" id="pfg:AB870_24365"/>
<keyword evidence="2" id="KW-1185">Reference proteome</keyword>
<dbReference type="AlphaFoldDB" id="A0A0H3X3I3"/>
<dbReference type="SUPFAM" id="SSF53686">
    <property type="entry name" value="Tryptophan synthase beta subunit-like PLP-dependent enzymes"/>
    <property type="match status" value="1"/>
</dbReference>
<name>A0A0H3X3I3_9BURK</name>
<evidence type="ECO:0000313" key="1">
    <source>
        <dbReference type="EMBL" id="AKM33331.1"/>
    </source>
</evidence>
<dbReference type="Gene3D" id="3.40.50.1100">
    <property type="match status" value="1"/>
</dbReference>
<geneLocation type="plasmid" evidence="1 2">
    <name>pPF72-1</name>
</geneLocation>
<dbReference type="EMBL" id="CP011808">
    <property type="protein sequence ID" value="AKM33331.1"/>
    <property type="molecule type" value="Genomic_DNA"/>
</dbReference>
<evidence type="ECO:0008006" key="3">
    <source>
        <dbReference type="Google" id="ProtNLM"/>
    </source>
</evidence>
<keyword evidence="1" id="KW-0614">Plasmid</keyword>
<dbReference type="Proteomes" id="UP000035651">
    <property type="component" value="Plasmid pPF72-1"/>
</dbReference>
<gene>
    <name evidence="1" type="ORF">AB870_24365</name>
</gene>
<sequence length="110" mass="11534">MHLVNKGSQERMTPLALARAIGIGKTAVVCARSGNAAISLSAYAAAAAVPPKILVTAPLPDGCRIVRERKGADIIVCRASFDRWTAVNERVLGGWFPLTNQVLPAVGSDP</sequence>
<organism evidence="1 2">
    <name type="scientific">Pandoraea faecigallinarum</name>
    <dbReference type="NCBI Taxonomy" id="656179"/>
    <lineage>
        <taxon>Bacteria</taxon>
        <taxon>Pseudomonadati</taxon>
        <taxon>Pseudomonadota</taxon>
        <taxon>Betaproteobacteria</taxon>
        <taxon>Burkholderiales</taxon>
        <taxon>Burkholderiaceae</taxon>
        <taxon>Pandoraea</taxon>
    </lineage>
</organism>
<dbReference type="PATRIC" id="fig|656179.3.peg.5232"/>
<reference evidence="1" key="1">
    <citation type="submission" date="2016-06" db="EMBL/GenBank/DDBJ databases">
        <title>Complete Genome Sequence of Pandoraea faecigallinarum DSM-23572.</title>
        <authorList>
            <person name="Yong D."/>
            <person name="Ee R."/>
            <person name="Lim Y.-L."/>
            <person name="Yin W.-F."/>
            <person name="Chan K.-G."/>
        </authorList>
    </citation>
    <scope>NUCLEOTIDE SEQUENCE</scope>
    <source>
        <strain evidence="1">DSM 23572</strain>
        <plasmid evidence="1">pPF72-1</plasmid>
    </source>
</reference>
<protein>
    <recommendedName>
        <fullName evidence="3">Tryptophan synthase beta chain-like PALP domain-containing protein</fullName>
    </recommendedName>
</protein>
<proteinExistence type="predicted"/>
<accession>A0A0H3X3I3</accession>